<dbReference type="InterPro" id="IPR011009">
    <property type="entry name" value="Kinase-like_dom_sf"/>
</dbReference>
<feature type="domain" description="Protein kinase" evidence="8">
    <location>
        <begin position="585"/>
        <end position="939"/>
    </location>
</feature>
<name>A0A4P6XN71_9ASCO</name>
<evidence type="ECO:0000256" key="1">
    <source>
        <dbReference type="ARBA" id="ARBA00022679"/>
    </source>
</evidence>
<dbReference type="InterPro" id="IPR050339">
    <property type="entry name" value="CC_SR_Kinase"/>
</dbReference>
<evidence type="ECO:0000313" key="9">
    <source>
        <dbReference type="EMBL" id="QBM88760.1"/>
    </source>
</evidence>
<accession>A0A4P6XN71</accession>
<organism evidence="9 10">
    <name type="scientific">Metschnikowia aff. pulcherrima</name>
    <dbReference type="NCBI Taxonomy" id="2163413"/>
    <lineage>
        <taxon>Eukaryota</taxon>
        <taxon>Fungi</taxon>
        <taxon>Dikarya</taxon>
        <taxon>Ascomycota</taxon>
        <taxon>Saccharomycotina</taxon>
        <taxon>Pichiomycetes</taxon>
        <taxon>Metschnikowiaceae</taxon>
        <taxon>Metschnikowia</taxon>
    </lineage>
</organism>
<dbReference type="EMBL" id="CP034458">
    <property type="protein sequence ID" value="QBM88760.1"/>
    <property type="molecule type" value="Genomic_DNA"/>
</dbReference>
<dbReference type="Gene3D" id="3.30.200.20">
    <property type="entry name" value="Phosphorylase Kinase, domain 1"/>
    <property type="match status" value="1"/>
</dbReference>
<dbReference type="PROSITE" id="PS00108">
    <property type="entry name" value="PROTEIN_KINASE_ST"/>
    <property type="match status" value="1"/>
</dbReference>
<dbReference type="GO" id="GO:0005737">
    <property type="term" value="C:cytoplasm"/>
    <property type="evidence" value="ECO:0007669"/>
    <property type="project" value="TreeGrafter"/>
</dbReference>
<feature type="region of interest" description="Disordered" evidence="7">
    <location>
        <begin position="1"/>
        <end position="45"/>
    </location>
</feature>
<feature type="binding site" evidence="6">
    <location>
        <position position="612"/>
    </location>
    <ligand>
        <name>ATP</name>
        <dbReference type="ChEBI" id="CHEBI:30616"/>
    </ligand>
</feature>
<evidence type="ECO:0000256" key="5">
    <source>
        <dbReference type="ARBA" id="ARBA00037982"/>
    </source>
</evidence>
<dbReference type="InterPro" id="IPR000719">
    <property type="entry name" value="Prot_kinase_dom"/>
</dbReference>
<reference evidence="10" key="1">
    <citation type="submission" date="2019-03" db="EMBL/GenBank/DDBJ databases">
        <title>Snf2 controls pulcherriminic acid biosynthesis and connects pigmentation and antifungal activity of the yeast Metschnikowia pulcherrima.</title>
        <authorList>
            <person name="Gore-Lloyd D."/>
            <person name="Sumann I."/>
            <person name="Brachmann A.O."/>
            <person name="Schneeberger K."/>
            <person name="Ortiz-Merino R.A."/>
            <person name="Moreno-Beltran M."/>
            <person name="Schlaefli M."/>
            <person name="Kirner P."/>
            <person name="Santos Kron A."/>
            <person name="Wolfe K.H."/>
            <person name="Piel J."/>
            <person name="Ahrens C.H."/>
            <person name="Henk D."/>
            <person name="Freimoser F.M."/>
        </authorList>
    </citation>
    <scope>NUCLEOTIDE SEQUENCE [LARGE SCALE GENOMIC DNA]</scope>
    <source>
        <strain evidence="10">APC 1.2</strain>
    </source>
</reference>
<evidence type="ECO:0000256" key="2">
    <source>
        <dbReference type="ARBA" id="ARBA00022741"/>
    </source>
</evidence>
<keyword evidence="1" id="KW-0808">Transferase</keyword>
<dbReference type="PROSITE" id="PS50011">
    <property type="entry name" value="PROTEIN_KINASE_DOM"/>
    <property type="match status" value="1"/>
</dbReference>
<sequence>MDMRQQHETQGLQNGLGSRQVRPALRQPVVLGNAQNTPSRKGRPYQPDLEYFTNHHISRSFNSLYLNDVDDHGKDKKHINKSPPFNVKQDASIDDTIDDQDGDTHVDFFDYGDLDLDLLSDLEIGVPTDDDEPASKGLNIIPGAPLLSMLKKKLGLSALTSEQGNKPLLKRSSKYFNLSSNVDPGQASPLMRKDSKFTLSPLAERGTPFNKFKRPHTLVSQSPSPGSNKQKVIGASSPSKLKMSKNSTNTRIKSPLKMGSLSSAGSPLATSFDLKKLENSPSLRFITSSSPLANHTFEDGRKVYDESPLRPKKHFASHFPIYHDREGRDSMLSRATTDANLASTSGSSVSDNKENQFLQPPRSTKKASYKLVKPLQIAFESAGLMKKGSLPRFNKKAPPETPMKRQPLMIITNEKANALDPNDSFFNQDHSIEVGRNISGTYLNSNDSNSSFFRIPSLTNSDTEVKFDFTEPLDLDLNTIPETPTKLTSRGKKLNLIVDDTSSKAPPHLAGVFSAEPCTPILQFPVDSALSSQATIRLPNASREALSNDKTISNTNLNLSHNPLDLKALVLSEISDERLVEKFGTSNIKYVGSGQFSVAFECNFQNQKFAIKRNKKPISSFHEKKAILREIEALRALTSFQEDETEVAEGKENLVFFIETWTSDSFYYIMTEFCEGGTLNDFLDDHQNYKLDEFRVWKILIEIVSGLKYIHLKNYLHLDLKPANIFITFDGSLKIGDFGLSAKLPILEEDFDLEGDRNYIAPELINDKIYTPYADIFSVGLIILEIATNIILPGNGTPWKKLRSGDLSDAGKLSSDNISDFLSHKNFSSLTSYNSSLQSINIQGMSQSLLTANRPHITGSRSVPEQSISSCTNRINGGIFDKPPQDRLIDSVRELIPRGAPEFLLDNSHRLDSLVSLMLKPNPFDRLSANDILMRKECIEIESRRKAGATIFEGEFGPYDD</sequence>
<evidence type="ECO:0000259" key="8">
    <source>
        <dbReference type="PROSITE" id="PS50011"/>
    </source>
</evidence>
<dbReference type="PROSITE" id="PS00107">
    <property type="entry name" value="PROTEIN_KINASE_ATP"/>
    <property type="match status" value="1"/>
</dbReference>
<evidence type="ECO:0000256" key="4">
    <source>
        <dbReference type="ARBA" id="ARBA00022840"/>
    </source>
</evidence>
<dbReference type="AlphaFoldDB" id="A0A4P6XN71"/>
<dbReference type="PANTHER" id="PTHR11042:SF196">
    <property type="entry name" value="MITOSIS INHIBITOR PROTEIN KINASE SWE1"/>
    <property type="match status" value="1"/>
</dbReference>
<feature type="compositionally biased region" description="Polar residues" evidence="7">
    <location>
        <begin position="339"/>
        <end position="362"/>
    </location>
</feature>
<dbReference type="SUPFAM" id="SSF56112">
    <property type="entry name" value="Protein kinase-like (PK-like)"/>
    <property type="match status" value="1"/>
</dbReference>
<evidence type="ECO:0000256" key="6">
    <source>
        <dbReference type="PROSITE-ProRule" id="PRU10141"/>
    </source>
</evidence>
<dbReference type="GO" id="GO:0005524">
    <property type="term" value="F:ATP binding"/>
    <property type="evidence" value="ECO:0007669"/>
    <property type="project" value="UniProtKB-UniRule"/>
</dbReference>
<dbReference type="InterPro" id="IPR017441">
    <property type="entry name" value="Protein_kinase_ATP_BS"/>
</dbReference>
<dbReference type="Pfam" id="PF00069">
    <property type="entry name" value="Pkinase"/>
    <property type="match status" value="1"/>
</dbReference>
<protein>
    <submittedName>
        <fullName evidence="9">Mitosis inhibitor protein kinase SWE1</fullName>
    </submittedName>
</protein>
<feature type="region of interest" description="Disordered" evidence="7">
    <location>
        <begin position="205"/>
        <end position="260"/>
    </location>
</feature>
<gene>
    <name evidence="9" type="primary">MPUL0C07410</name>
    <name evidence="9" type="ORF">METSCH_C07410</name>
</gene>
<dbReference type="STRING" id="2163413.A0A4P6XN71"/>
<evidence type="ECO:0000256" key="3">
    <source>
        <dbReference type="ARBA" id="ARBA00022777"/>
    </source>
</evidence>
<dbReference type="Gene3D" id="1.10.510.10">
    <property type="entry name" value="Transferase(Phosphotransferase) domain 1"/>
    <property type="match status" value="1"/>
</dbReference>
<keyword evidence="10" id="KW-1185">Reference proteome</keyword>
<keyword evidence="3" id="KW-0418">Kinase</keyword>
<keyword evidence="4 6" id="KW-0067">ATP-binding</keyword>
<feature type="region of interest" description="Disordered" evidence="7">
    <location>
        <begin position="339"/>
        <end position="365"/>
    </location>
</feature>
<proteinExistence type="inferred from homology"/>
<dbReference type="GO" id="GO:0030447">
    <property type="term" value="P:filamentous growth"/>
    <property type="evidence" value="ECO:0007669"/>
    <property type="project" value="UniProtKB-ARBA"/>
</dbReference>
<dbReference type="SMART" id="SM00220">
    <property type="entry name" value="S_TKc"/>
    <property type="match status" value="1"/>
</dbReference>
<feature type="compositionally biased region" description="Polar residues" evidence="7">
    <location>
        <begin position="218"/>
        <end position="252"/>
    </location>
</feature>
<dbReference type="PANTHER" id="PTHR11042">
    <property type="entry name" value="EUKARYOTIC TRANSLATION INITIATION FACTOR 2-ALPHA KINASE EIF2-ALPHA KINASE -RELATED"/>
    <property type="match status" value="1"/>
</dbReference>
<dbReference type="GO" id="GO:0004713">
    <property type="term" value="F:protein tyrosine kinase activity"/>
    <property type="evidence" value="ECO:0007669"/>
    <property type="project" value="TreeGrafter"/>
</dbReference>
<evidence type="ECO:0000313" key="10">
    <source>
        <dbReference type="Proteomes" id="UP000292447"/>
    </source>
</evidence>
<comment type="similarity">
    <text evidence="5">Belongs to the protein kinase superfamily. Ser/Thr protein kinase family. GCN2 subfamily.</text>
</comment>
<dbReference type="Proteomes" id="UP000292447">
    <property type="component" value="Chromosome III"/>
</dbReference>
<dbReference type="InterPro" id="IPR008271">
    <property type="entry name" value="Ser/Thr_kinase_AS"/>
</dbReference>
<keyword evidence="2 6" id="KW-0547">Nucleotide-binding</keyword>
<evidence type="ECO:0000256" key="7">
    <source>
        <dbReference type="SAM" id="MobiDB-lite"/>
    </source>
</evidence>
<dbReference type="GO" id="GO:0005634">
    <property type="term" value="C:nucleus"/>
    <property type="evidence" value="ECO:0007669"/>
    <property type="project" value="TreeGrafter"/>
</dbReference>
<dbReference type="GO" id="GO:0110031">
    <property type="term" value="P:negative regulation of G2/MI transition of meiotic cell cycle"/>
    <property type="evidence" value="ECO:0007669"/>
    <property type="project" value="TreeGrafter"/>
</dbReference>
<feature type="compositionally biased region" description="Polar residues" evidence="7">
    <location>
        <begin position="8"/>
        <end position="17"/>
    </location>
</feature>